<dbReference type="STRING" id="1192034.CAP_3659"/>
<dbReference type="InterPro" id="IPR001279">
    <property type="entry name" value="Metallo-B-lactamas"/>
</dbReference>
<dbReference type="SMART" id="SM00849">
    <property type="entry name" value="Lactamase_B"/>
    <property type="match status" value="1"/>
</dbReference>
<dbReference type="Pfam" id="PF12706">
    <property type="entry name" value="Lactamase_B_2"/>
    <property type="match status" value="1"/>
</dbReference>
<name>A0A017T784_9BACT</name>
<dbReference type="GO" id="GO:0005737">
    <property type="term" value="C:cytoplasm"/>
    <property type="evidence" value="ECO:0007669"/>
    <property type="project" value="TreeGrafter"/>
</dbReference>
<dbReference type="Proteomes" id="UP000019678">
    <property type="component" value="Unassembled WGS sequence"/>
</dbReference>
<feature type="region of interest" description="Disordered" evidence="1">
    <location>
        <begin position="356"/>
        <end position="381"/>
    </location>
</feature>
<evidence type="ECO:0000313" key="4">
    <source>
        <dbReference type="Proteomes" id="UP000019678"/>
    </source>
</evidence>
<dbReference type="PANTHER" id="PTHR15032">
    <property type="entry name" value="N-ACYL-PHOSPHATIDYLETHANOLAMINE-HYDROLYZING PHOSPHOLIPASE D"/>
    <property type="match status" value="1"/>
</dbReference>
<feature type="compositionally biased region" description="Low complexity" evidence="1">
    <location>
        <begin position="372"/>
        <end position="381"/>
    </location>
</feature>
<protein>
    <submittedName>
        <fullName evidence="3">Outer membrane protein romA</fullName>
    </submittedName>
</protein>
<dbReference type="InterPro" id="IPR036866">
    <property type="entry name" value="RibonucZ/Hydroxyglut_hydro"/>
</dbReference>
<dbReference type="EMBL" id="ASRX01000027">
    <property type="protein sequence ID" value="EYF05069.1"/>
    <property type="molecule type" value="Genomic_DNA"/>
</dbReference>
<dbReference type="RefSeq" id="WP_231511560.1">
    <property type="nucleotide sequence ID" value="NZ_ASRX01000027.1"/>
</dbReference>
<dbReference type="PANTHER" id="PTHR15032:SF4">
    <property type="entry name" value="N-ACYL-PHOSPHATIDYLETHANOLAMINE-HYDROLYZING PHOSPHOLIPASE D"/>
    <property type="match status" value="1"/>
</dbReference>
<dbReference type="Gene3D" id="3.60.15.10">
    <property type="entry name" value="Ribonuclease Z/Hydroxyacylglutathione hydrolase-like"/>
    <property type="match status" value="1"/>
</dbReference>
<dbReference type="SUPFAM" id="SSF56281">
    <property type="entry name" value="Metallo-hydrolase/oxidoreductase"/>
    <property type="match status" value="1"/>
</dbReference>
<accession>A0A017T784</accession>
<keyword evidence="4" id="KW-1185">Reference proteome</keyword>
<gene>
    <name evidence="3" type="ORF">CAP_3659</name>
</gene>
<evidence type="ECO:0000256" key="1">
    <source>
        <dbReference type="SAM" id="MobiDB-lite"/>
    </source>
</evidence>
<dbReference type="AlphaFoldDB" id="A0A017T784"/>
<sequence>MTCRTDDSGAIMTAARRSAGLRVERVYASRQFANGVFSNPTGIGPDLKGSPWPLLGEYFARGVQRRPPGPLPLERPHATWEKPPSTGFRATWLGHSTVLLELDGHRVLTDPVFGERASPVRFAGPRRFHEVPATIDELPALDAVILSHDHYDHLCRTTMLALARKQVPIVTSLGVGAHLERLGIAPERIIELDWGESTEIAGLHLTATPSQHFSGRGMSDRNTTLWSSWVIASERRKVFFSGDTGLTPQFEDIRRAHGPFDLVMLEVGAFHPSWGGIHLGPENALKAFEMLGGGTLLPVHWGTFNLGLHPWDEPAETLLTLATAQRQRILTPRLGAAIEPEHVEGPTPWWREVLAAGKDVSTAPPAPPAPTDLPLDHPTGA</sequence>
<evidence type="ECO:0000313" key="3">
    <source>
        <dbReference type="EMBL" id="EYF05069.1"/>
    </source>
</evidence>
<feature type="domain" description="Metallo-beta-lactamase" evidence="2">
    <location>
        <begin position="94"/>
        <end position="300"/>
    </location>
</feature>
<evidence type="ECO:0000259" key="2">
    <source>
        <dbReference type="SMART" id="SM00849"/>
    </source>
</evidence>
<proteinExistence type="predicted"/>
<dbReference type="eggNOG" id="COG2220">
    <property type="taxonomic scope" value="Bacteria"/>
</dbReference>
<comment type="caution">
    <text evidence="3">The sequence shown here is derived from an EMBL/GenBank/DDBJ whole genome shotgun (WGS) entry which is preliminary data.</text>
</comment>
<organism evidence="3 4">
    <name type="scientific">Chondromyces apiculatus DSM 436</name>
    <dbReference type="NCBI Taxonomy" id="1192034"/>
    <lineage>
        <taxon>Bacteria</taxon>
        <taxon>Pseudomonadati</taxon>
        <taxon>Myxococcota</taxon>
        <taxon>Polyangia</taxon>
        <taxon>Polyangiales</taxon>
        <taxon>Polyangiaceae</taxon>
        <taxon>Chondromyces</taxon>
    </lineage>
</organism>
<reference evidence="3 4" key="1">
    <citation type="submission" date="2013-05" db="EMBL/GenBank/DDBJ databases">
        <title>Genome assembly of Chondromyces apiculatus DSM 436.</title>
        <authorList>
            <person name="Sharma G."/>
            <person name="Khatri I."/>
            <person name="Kaur C."/>
            <person name="Mayilraj S."/>
            <person name="Subramanian S."/>
        </authorList>
    </citation>
    <scope>NUCLEOTIDE SEQUENCE [LARGE SCALE GENOMIC DNA]</scope>
    <source>
        <strain evidence="3 4">DSM 436</strain>
    </source>
</reference>